<gene>
    <name evidence="8" type="ORF">ED312_08175</name>
</gene>
<feature type="transmembrane region" description="Helical" evidence="6">
    <location>
        <begin position="29"/>
        <end position="49"/>
    </location>
</feature>
<dbReference type="EMBL" id="RJTM01000057">
    <property type="protein sequence ID" value="RNL88748.1"/>
    <property type="molecule type" value="Genomic_DNA"/>
</dbReference>
<evidence type="ECO:0000256" key="1">
    <source>
        <dbReference type="ARBA" id="ARBA00004167"/>
    </source>
</evidence>
<accession>A0A3N0ELI5</accession>
<reference evidence="8 9" key="1">
    <citation type="submission" date="2018-10" db="EMBL/GenBank/DDBJ databases">
        <title>Sinomicrobium pectinilyticum sp. nov., a pectinase-producing bacterium isolated from alkaline and saline soil, and emended description of the genus Sinomicrobium.</title>
        <authorList>
            <person name="Cheng B."/>
            <person name="Li C."/>
            <person name="Lai Q."/>
            <person name="Du M."/>
            <person name="Shao Z."/>
            <person name="Xu P."/>
            <person name="Yang C."/>
        </authorList>
    </citation>
    <scope>NUCLEOTIDE SEQUENCE [LARGE SCALE GENOMIC DNA]</scope>
    <source>
        <strain evidence="8 9">5DNS001</strain>
    </source>
</reference>
<evidence type="ECO:0000313" key="9">
    <source>
        <dbReference type="Proteomes" id="UP000267469"/>
    </source>
</evidence>
<dbReference type="PANTHER" id="PTHR30386">
    <property type="entry name" value="MEMBRANE FUSION SUBUNIT OF EMRAB-TOLC MULTIDRUG EFFLUX PUMP"/>
    <property type="match status" value="1"/>
</dbReference>
<dbReference type="Pfam" id="PF26002">
    <property type="entry name" value="Beta-barrel_AprE"/>
    <property type="match status" value="1"/>
</dbReference>
<feature type="domain" description="AprE-like beta-barrel" evidence="7">
    <location>
        <begin position="274"/>
        <end position="362"/>
    </location>
</feature>
<dbReference type="Proteomes" id="UP000267469">
    <property type="component" value="Unassembled WGS sequence"/>
</dbReference>
<dbReference type="InterPro" id="IPR058982">
    <property type="entry name" value="Beta-barrel_AprE"/>
</dbReference>
<keyword evidence="4 6" id="KW-0472">Membrane</keyword>
<dbReference type="InterPro" id="IPR050739">
    <property type="entry name" value="MFP"/>
</dbReference>
<evidence type="ECO:0000259" key="7">
    <source>
        <dbReference type="Pfam" id="PF26002"/>
    </source>
</evidence>
<keyword evidence="5" id="KW-0175">Coiled coil</keyword>
<sequence length="388" mass="44358">MCSMEIFPKEIIDSTVEAHHFKLRNRSKIIYAIVLLSIMGFLLSLPFIYVDVYTTSRGIIKPEDERTVLTLINSGKVAYKNMANNQRVEAGDTLLILNNEQISDKLSLYRQQIGENRTFLHDLSLLTRNTPIMPSQLSSAKYKASYMEYSQKIKELKTRLETTRKDFERHEKLHARKVISNSEYEAKKLEYDMAMNDLENYKTQQRYQWQSEHTSLNNTLKELGSDFNQYSSNNENQVLIAPVSGTLLNVAGLDVGGYINSGVKIAEISPDTKLLIECYVPPTDIGLVKEAQSITYQIDAFNYNQWGFASGQIVSIGNDIETIDEESAAFKVRCSINESYLQLKNGFKGNLKKGMTLTANFKLTERSLFDLLYDKVDDWLNPSRARQN</sequence>
<evidence type="ECO:0000256" key="2">
    <source>
        <dbReference type="ARBA" id="ARBA00022692"/>
    </source>
</evidence>
<feature type="coiled-coil region" evidence="5">
    <location>
        <begin position="139"/>
        <end position="204"/>
    </location>
</feature>
<dbReference type="Gene3D" id="2.40.30.170">
    <property type="match status" value="1"/>
</dbReference>
<proteinExistence type="predicted"/>
<name>A0A3N0ELI5_SINP1</name>
<dbReference type="PANTHER" id="PTHR30386:SF26">
    <property type="entry name" value="TRANSPORT PROTEIN COMB"/>
    <property type="match status" value="1"/>
</dbReference>
<dbReference type="AlphaFoldDB" id="A0A3N0ELI5"/>
<evidence type="ECO:0000256" key="4">
    <source>
        <dbReference type="ARBA" id="ARBA00023136"/>
    </source>
</evidence>
<dbReference type="GO" id="GO:0016020">
    <property type="term" value="C:membrane"/>
    <property type="evidence" value="ECO:0007669"/>
    <property type="project" value="UniProtKB-SubCell"/>
</dbReference>
<keyword evidence="3 6" id="KW-1133">Transmembrane helix</keyword>
<keyword evidence="9" id="KW-1185">Reference proteome</keyword>
<evidence type="ECO:0000313" key="8">
    <source>
        <dbReference type="EMBL" id="RNL88748.1"/>
    </source>
</evidence>
<evidence type="ECO:0000256" key="6">
    <source>
        <dbReference type="SAM" id="Phobius"/>
    </source>
</evidence>
<comment type="subcellular location">
    <subcellularLocation>
        <location evidence="1">Membrane</location>
        <topology evidence="1">Single-pass membrane protein</topology>
    </subcellularLocation>
</comment>
<keyword evidence="2 6" id="KW-0812">Transmembrane</keyword>
<evidence type="ECO:0000256" key="3">
    <source>
        <dbReference type="ARBA" id="ARBA00022989"/>
    </source>
</evidence>
<comment type="caution">
    <text evidence="8">The sequence shown here is derived from an EMBL/GenBank/DDBJ whole genome shotgun (WGS) entry which is preliminary data.</text>
</comment>
<organism evidence="8 9">
    <name type="scientific">Sinomicrobium pectinilyticum</name>
    <dbReference type="NCBI Taxonomy" id="1084421"/>
    <lineage>
        <taxon>Bacteria</taxon>
        <taxon>Pseudomonadati</taxon>
        <taxon>Bacteroidota</taxon>
        <taxon>Flavobacteriia</taxon>
        <taxon>Flavobacteriales</taxon>
        <taxon>Flavobacteriaceae</taxon>
        <taxon>Sinomicrobium</taxon>
    </lineage>
</organism>
<protein>
    <submittedName>
        <fullName evidence="8">HlyD family efflux transporter periplasmic adaptor subunit</fullName>
    </submittedName>
</protein>
<dbReference type="OrthoDB" id="594147at2"/>
<evidence type="ECO:0000256" key="5">
    <source>
        <dbReference type="SAM" id="Coils"/>
    </source>
</evidence>